<feature type="transmembrane region" description="Helical" evidence="1">
    <location>
        <begin position="27"/>
        <end position="47"/>
    </location>
</feature>
<dbReference type="SUPFAM" id="SSF55073">
    <property type="entry name" value="Nucleotide cyclase"/>
    <property type="match status" value="1"/>
</dbReference>
<keyword evidence="1" id="KW-0812">Transmembrane</keyword>
<dbReference type="PANTHER" id="PTHR46663">
    <property type="entry name" value="DIGUANYLATE CYCLASE DGCT-RELATED"/>
    <property type="match status" value="1"/>
</dbReference>
<proteinExistence type="predicted"/>
<dbReference type="Proteomes" id="UP000594380">
    <property type="component" value="Unassembled WGS sequence"/>
</dbReference>
<evidence type="ECO:0000259" key="2">
    <source>
        <dbReference type="PROSITE" id="PS50887"/>
    </source>
</evidence>
<dbReference type="NCBIfam" id="TIGR00254">
    <property type="entry name" value="GGDEF"/>
    <property type="match status" value="1"/>
</dbReference>
<dbReference type="EMBL" id="JAALDK010000002">
    <property type="protein sequence ID" value="NUY04264.1"/>
    <property type="molecule type" value="Genomic_DNA"/>
</dbReference>
<feature type="transmembrane region" description="Helical" evidence="1">
    <location>
        <begin position="130"/>
        <end position="147"/>
    </location>
</feature>
<name>A0A7Y6N3A7_9BURK</name>
<gene>
    <name evidence="3" type="ORF">G5S42_32200</name>
</gene>
<evidence type="ECO:0000313" key="4">
    <source>
        <dbReference type="Proteomes" id="UP000594380"/>
    </source>
</evidence>
<feature type="transmembrane region" description="Helical" evidence="1">
    <location>
        <begin position="94"/>
        <end position="118"/>
    </location>
</feature>
<sequence>MAEADLHSWREQAMLRVFPKNPEKEQAILRMVFGTVVLLAYLAFTLICHSTVAYSTMVTVAIYVVFGIVTYVATKVGPARSHLRLTLTTVVDQATVTTVLAIGGRAALPLLWVVFWLLVGAGCRYGRRMLALSCAVALAGFVSLMYWQPWWRTNIEAGLGLTFSVAAISLYLAVLVYRLEKRAATDPLTGLSNRLRLEQVIGRTLTGRGTEVGQTALFLIDLDGFKEVNDAHGHAVGDELLRNFAMALVSRMRRGDTLARLGGDEFVVLAHHVCGQEGALRIADSIHVILSNVRTAGGHPTAVSASIGVCMLLMEGTGGSSLDAQTLMRAADSAMYRAKTRGKGQTEFADATDMQPLC</sequence>
<comment type="caution">
    <text evidence="3">The sequence shown here is derived from an EMBL/GenBank/DDBJ whole genome shotgun (WGS) entry which is preliminary data.</text>
</comment>
<reference evidence="3 4" key="1">
    <citation type="submission" date="2020-02" db="EMBL/GenBank/DDBJ databases">
        <title>Paraburkholderia simonii sp. nov. and Paraburkholderia youngii sp. nov. Brazilian and Mexican Mimosa-associated rhizobia.</title>
        <authorList>
            <person name="Mavima L."/>
            <person name="Beukes C.W."/>
            <person name="Chan W.Y."/>
            <person name="Palmer M."/>
            <person name="De Meyer S.E."/>
            <person name="James E.K."/>
            <person name="Venter S.N."/>
            <person name="Steenkamp E.T."/>
        </authorList>
    </citation>
    <scope>NUCLEOTIDE SEQUENCE [LARGE SCALE GENOMIC DNA]</scope>
    <source>
        <strain evidence="3 4">JPY169</strain>
    </source>
</reference>
<dbReference type="CDD" id="cd01949">
    <property type="entry name" value="GGDEF"/>
    <property type="match status" value="1"/>
</dbReference>
<accession>A0A7Y6N3A7</accession>
<organism evidence="3 4">
    <name type="scientific">Paraburkholderia youngii</name>
    <dbReference type="NCBI Taxonomy" id="2782701"/>
    <lineage>
        <taxon>Bacteria</taxon>
        <taxon>Pseudomonadati</taxon>
        <taxon>Pseudomonadota</taxon>
        <taxon>Betaproteobacteria</taxon>
        <taxon>Burkholderiales</taxon>
        <taxon>Burkholderiaceae</taxon>
        <taxon>Paraburkholderia</taxon>
    </lineage>
</organism>
<keyword evidence="1" id="KW-1133">Transmembrane helix</keyword>
<protein>
    <submittedName>
        <fullName evidence="3">Diguanylate cyclase</fullName>
    </submittedName>
</protein>
<feature type="transmembrane region" description="Helical" evidence="1">
    <location>
        <begin position="159"/>
        <end position="177"/>
    </location>
</feature>
<dbReference type="SMART" id="SM00267">
    <property type="entry name" value="GGDEF"/>
    <property type="match status" value="1"/>
</dbReference>
<dbReference type="InterPro" id="IPR043128">
    <property type="entry name" value="Rev_trsase/Diguanyl_cyclase"/>
</dbReference>
<dbReference type="Pfam" id="PF00990">
    <property type="entry name" value="GGDEF"/>
    <property type="match status" value="1"/>
</dbReference>
<evidence type="ECO:0000313" key="3">
    <source>
        <dbReference type="EMBL" id="NUY04264.1"/>
    </source>
</evidence>
<dbReference type="InterPro" id="IPR000160">
    <property type="entry name" value="GGDEF_dom"/>
</dbReference>
<dbReference type="AlphaFoldDB" id="A0A7Y6N3A7"/>
<dbReference type="PROSITE" id="PS50887">
    <property type="entry name" value="GGDEF"/>
    <property type="match status" value="1"/>
</dbReference>
<dbReference type="InterPro" id="IPR052163">
    <property type="entry name" value="DGC-Regulatory_Protein"/>
</dbReference>
<dbReference type="Gene3D" id="3.30.70.270">
    <property type="match status" value="1"/>
</dbReference>
<keyword evidence="1" id="KW-0472">Membrane</keyword>
<feature type="domain" description="GGDEF" evidence="2">
    <location>
        <begin position="213"/>
        <end position="351"/>
    </location>
</feature>
<feature type="transmembrane region" description="Helical" evidence="1">
    <location>
        <begin position="54"/>
        <end position="74"/>
    </location>
</feature>
<dbReference type="PANTHER" id="PTHR46663:SF2">
    <property type="entry name" value="GGDEF DOMAIN-CONTAINING PROTEIN"/>
    <property type="match status" value="1"/>
</dbReference>
<evidence type="ECO:0000256" key="1">
    <source>
        <dbReference type="SAM" id="Phobius"/>
    </source>
</evidence>
<dbReference type="InterPro" id="IPR029787">
    <property type="entry name" value="Nucleotide_cyclase"/>
</dbReference>